<comment type="caution">
    <text evidence="2">The sequence shown here is derived from an EMBL/GenBank/DDBJ whole genome shotgun (WGS) entry which is preliminary data.</text>
</comment>
<sequence>MKAEGENLLAESIIENHFLDFAEKRWKDLSKKIGVTLKEIQEVFDYVQTLNPRPASLFFRKNRLI</sequence>
<dbReference type="GO" id="GO:0006352">
    <property type="term" value="P:DNA-templated transcription initiation"/>
    <property type="evidence" value="ECO:0007669"/>
    <property type="project" value="InterPro"/>
</dbReference>
<feature type="domain" description="RNA polymerase sigma factor 54 core-binding" evidence="1">
    <location>
        <begin position="10"/>
        <end position="60"/>
    </location>
</feature>
<dbReference type="Proteomes" id="UP000680045">
    <property type="component" value="Unassembled WGS sequence"/>
</dbReference>
<accession>A0A941FRX1</accession>
<dbReference type="GO" id="GO:0003677">
    <property type="term" value="F:DNA binding"/>
    <property type="evidence" value="ECO:0007669"/>
    <property type="project" value="InterPro"/>
</dbReference>
<evidence type="ECO:0000313" key="2">
    <source>
        <dbReference type="EMBL" id="MBR8645027.1"/>
    </source>
</evidence>
<name>A0A941FRX1_9BACI</name>
<gene>
    <name evidence="2" type="ORF">KEH51_14360</name>
</gene>
<protein>
    <recommendedName>
        <fullName evidence="1">RNA polymerase sigma factor 54 core-binding domain-containing protein</fullName>
    </recommendedName>
</protein>
<dbReference type="EMBL" id="JAGTPW010000023">
    <property type="protein sequence ID" value="MBR8645027.1"/>
    <property type="molecule type" value="Genomic_DNA"/>
</dbReference>
<dbReference type="AlphaFoldDB" id="A0A941FRX1"/>
<reference evidence="2" key="1">
    <citation type="submission" date="2021-04" db="EMBL/GenBank/DDBJ databases">
        <title>Whole genome sequencing of Enterococci isolates from hospitalized patients.</title>
        <authorList>
            <person name="Ogoti B.M."/>
            <person name="Onyambu F.G."/>
        </authorList>
    </citation>
    <scope>NUCLEOTIDE SEQUENCE</scope>
    <source>
        <strain evidence="2">242</strain>
    </source>
</reference>
<evidence type="ECO:0000313" key="3">
    <source>
        <dbReference type="Proteomes" id="UP000680045"/>
    </source>
</evidence>
<evidence type="ECO:0000259" key="1">
    <source>
        <dbReference type="Pfam" id="PF04963"/>
    </source>
</evidence>
<organism evidence="2 3">
    <name type="scientific">Peribacillus frigoritolerans</name>
    <dbReference type="NCBI Taxonomy" id="450367"/>
    <lineage>
        <taxon>Bacteria</taxon>
        <taxon>Bacillati</taxon>
        <taxon>Bacillota</taxon>
        <taxon>Bacilli</taxon>
        <taxon>Bacillales</taxon>
        <taxon>Bacillaceae</taxon>
        <taxon>Peribacillus</taxon>
    </lineage>
</organism>
<proteinExistence type="predicted"/>
<dbReference type="InterPro" id="IPR007046">
    <property type="entry name" value="RNA_pol_sigma_54_core-bd"/>
</dbReference>
<dbReference type="Pfam" id="PF04963">
    <property type="entry name" value="Sigma54_CBD"/>
    <property type="match status" value="1"/>
</dbReference>